<evidence type="ECO:0000313" key="5">
    <source>
        <dbReference type="EMBL" id="CAB4025845.1"/>
    </source>
</evidence>
<keyword evidence="2" id="KW-0430">Lectin</keyword>
<dbReference type="NCBIfam" id="NF040941">
    <property type="entry name" value="GGGWT_bact"/>
    <property type="match status" value="1"/>
</dbReference>
<dbReference type="OrthoDB" id="5975172at2759"/>
<gene>
    <name evidence="5" type="ORF">PACLA_8A028121</name>
</gene>
<keyword evidence="4" id="KW-1015">Disulfide bond</keyword>
<dbReference type="InterPro" id="IPR014716">
    <property type="entry name" value="Fibrinogen_a/b/g_C_1"/>
</dbReference>
<proteinExistence type="predicted"/>
<dbReference type="SUPFAM" id="SSF56496">
    <property type="entry name" value="Fibrinogen C-terminal domain-like"/>
    <property type="match status" value="1"/>
</dbReference>
<evidence type="ECO:0000256" key="2">
    <source>
        <dbReference type="ARBA" id="ARBA00022734"/>
    </source>
</evidence>
<dbReference type="EMBL" id="CACRXK020013851">
    <property type="protein sequence ID" value="CAB4025845.1"/>
    <property type="molecule type" value="Genomic_DNA"/>
</dbReference>
<comment type="caution">
    <text evidence="5">The sequence shown here is derived from an EMBL/GenBank/DDBJ whole genome shotgun (WGS) entry which is preliminary data.</text>
</comment>
<dbReference type="GO" id="GO:0046872">
    <property type="term" value="F:metal ion binding"/>
    <property type="evidence" value="ECO:0007669"/>
    <property type="project" value="UniProtKB-KW"/>
</dbReference>
<evidence type="ECO:0000256" key="4">
    <source>
        <dbReference type="ARBA" id="ARBA00023157"/>
    </source>
</evidence>
<accession>A0A6S7J1R8</accession>
<reference evidence="5" key="1">
    <citation type="submission" date="2020-04" db="EMBL/GenBank/DDBJ databases">
        <authorList>
            <person name="Alioto T."/>
            <person name="Alioto T."/>
            <person name="Gomez Garrido J."/>
        </authorList>
    </citation>
    <scope>NUCLEOTIDE SEQUENCE</scope>
    <source>
        <strain evidence="5">A484AB</strain>
    </source>
</reference>
<dbReference type="AlphaFoldDB" id="A0A6S7J1R8"/>
<keyword evidence="1" id="KW-0479">Metal-binding</keyword>
<dbReference type="PANTHER" id="PTHR16146:SF46">
    <property type="entry name" value="INTELECTIN-1A-RELATED"/>
    <property type="match status" value="1"/>
</dbReference>
<dbReference type="PANTHER" id="PTHR16146">
    <property type="entry name" value="INTELECTIN"/>
    <property type="match status" value="1"/>
</dbReference>
<evidence type="ECO:0000256" key="3">
    <source>
        <dbReference type="ARBA" id="ARBA00022837"/>
    </source>
</evidence>
<dbReference type="Gene3D" id="3.90.215.10">
    <property type="entry name" value="Gamma Fibrinogen, chain A, domain 1"/>
    <property type="match status" value="1"/>
</dbReference>
<sequence>MGSNPNRFLESIGFCSSNQEQLLSSCKELLEQNRSLSNGVYRLRNTHSLEQYEVYCHMIEIAGCGQGGWTLVIKVDGNKNDFKYNSPYWTNNETYAVEDGLEGLTETQTKLPSYWNTPFNKLCLGMKVNGVTRWIVVDYQASSLFNVIGAGNFKATAIGREAWASLINNLSLQNNCNEQGFNIQKKHSVYPDQGMDVRIGLVANNENDCLSCNSCIGFGTSVRGCNNDVRSTTCGNIMAVCRADNRDIAAFGYILVQ</sequence>
<evidence type="ECO:0000313" key="6">
    <source>
        <dbReference type="Proteomes" id="UP001152795"/>
    </source>
</evidence>
<dbReference type="GO" id="GO:0005615">
    <property type="term" value="C:extracellular space"/>
    <property type="evidence" value="ECO:0007669"/>
    <property type="project" value="TreeGrafter"/>
</dbReference>
<dbReference type="Proteomes" id="UP001152795">
    <property type="component" value="Unassembled WGS sequence"/>
</dbReference>
<name>A0A6S7J1R8_PARCT</name>
<dbReference type="GO" id="GO:0070492">
    <property type="term" value="F:oligosaccharide binding"/>
    <property type="evidence" value="ECO:0007669"/>
    <property type="project" value="TreeGrafter"/>
</dbReference>
<protein>
    <submittedName>
        <fullName evidence="5">Uncharacterized protein</fullName>
    </submittedName>
</protein>
<dbReference type="InterPro" id="IPR036056">
    <property type="entry name" value="Fibrinogen-like_C"/>
</dbReference>
<keyword evidence="6" id="KW-1185">Reference proteome</keyword>
<organism evidence="5 6">
    <name type="scientific">Paramuricea clavata</name>
    <name type="common">Red gorgonian</name>
    <name type="synonym">Violescent sea-whip</name>
    <dbReference type="NCBI Taxonomy" id="317549"/>
    <lineage>
        <taxon>Eukaryota</taxon>
        <taxon>Metazoa</taxon>
        <taxon>Cnidaria</taxon>
        <taxon>Anthozoa</taxon>
        <taxon>Octocorallia</taxon>
        <taxon>Malacalcyonacea</taxon>
        <taxon>Plexauridae</taxon>
        <taxon>Paramuricea</taxon>
    </lineage>
</organism>
<evidence type="ECO:0000256" key="1">
    <source>
        <dbReference type="ARBA" id="ARBA00022723"/>
    </source>
</evidence>
<keyword evidence="3" id="KW-0106">Calcium</keyword>